<gene>
    <name evidence="4" type="ORF">BLA24_08760</name>
</gene>
<keyword evidence="2 4" id="KW-0436">Ligase</keyword>
<evidence type="ECO:0000256" key="1">
    <source>
        <dbReference type="ARBA" id="ARBA00007572"/>
    </source>
</evidence>
<dbReference type="PROSITE" id="PS50160">
    <property type="entry name" value="DNA_LIGASE_A3"/>
    <property type="match status" value="1"/>
</dbReference>
<evidence type="ECO:0000259" key="3">
    <source>
        <dbReference type="PROSITE" id="PS50160"/>
    </source>
</evidence>
<dbReference type="Gene3D" id="3.30.470.30">
    <property type="entry name" value="DNA ligase/mRNA capping enzyme"/>
    <property type="match status" value="1"/>
</dbReference>
<dbReference type="PANTHER" id="PTHR45674">
    <property type="entry name" value="DNA LIGASE 1/3 FAMILY MEMBER"/>
    <property type="match status" value="1"/>
</dbReference>
<dbReference type="Pfam" id="PF01068">
    <property type="entry name" value="DNA_ligase_A_M"/>
    <property type="match status" value="1"/>
</dbReference>
<dbReference type="GO" id="GO:0006310">
    <property type="term" value="P:DNA recombination"/>
    <property type="evidence" value="ECO:0007669"/>
    <property type="project" value="InterPro"/>
</dbReference>
<dbReference type="OrthoDB" id="9770771at2"/>
<organism evidence="4 5">
    <name type="scientific">Streptomyces cinnamoneus</name>
    <name type="common">Streptoverticillium cinnamoneum</name>
    <dbReference type="NCBI Taxonomy" id="53446"/>
    <lineage>
        <taxon>Bacteria</taxon>
        <taxon>Bacillati</taxon>
        <taxon>Actinomycetota</taxon>
        <taxon>Actinomycetes</taxon>
        <taxon>Kitasatosporales</taxon>
        <taxon>Streptomycetaceae</taxon>
        <taxon>Streptomyces</taxon>
        <taxon>Streptomyces cinnamoneus group</taxon>
    </lineage>
</organism>
<evidence type="ECO:0000256" key="2">
    <source>
        <dbReference type="ARBA" id="ARBA00022598"/>
    </source>
</evidence>
<dbReference type="Proteomes" id="UP000222531">
    <property type="component" value="Unassembled WGS sequence"/>
</dbReference>
<dbReference type="EMBL" id="NHZO01000093">
    <property type="protein sequence ID" value="PHQ52285.1"/>
    <property type="molecule type" value="Genomic_DNA"/>
</dbReference>
<accession>A0A2G1XM05</accession>
<dbReference type="AlphaFoldDB" id="A0A2G1XM05"/>
<dbReference type="GO" id="GO:0003910">
    <property type="term" value="F:DNA ligase (ATP) activity"/>
    <property type="evidence" value="ECO:0007669"/>
    <property type="project" value="InterPro"/>
</dbReference>
<protein>
    <submittedName>
        <fullName evidence="4">ATP-dependent DNA ligase</fullName>
    </submittedName>
</protein>
<reference evidence="4 5" key="1">
    <citation type="journal article" date="2017" name="Biochemistry">
        <title>Identification of the Biosynthetic Pathway for the Antibiotic Bicyclomycin.</title>
        <authorList>
            <person name="Patteson J."/>
            <person name="Cai W."/>
            <person name="Johnson R.A."/>
            <person name="Santa Maria K."/>
            <person name="Li B."/>
        </authorList>
    </citation>
    <scope>NUCLEOTIDE SEQUENCE [LARGE SCALE GENOMIC DNA]</scope>
    <source>
        <strain evidence="4 5">ATCC 21532</strain>
    </source>
</reference>
<comment type="caution">
    <text evidence="4">The sequence shown here is derived from an EMBL/GenBank/DDBJ whole genome shotgun (WGS) entry which is preliminary data.</text>
</comment>
<sequence>MLARRVEALPEADALPGGSVYEPKFDGWRLVVLRTADEVLLQTRNGRMVTATFPEIASAAAALPAGTVLDGEVVVFTGGRVDFSALQHRALGAESPRRRRAPGPPVNLAAFDLLAVSGTDLRPRPYEDRRALLVTLLAPLGPAIQAVPVTYDRAEAAGWYEHLVETGIEGLVVKGRAQSYQPGRRRWLKLRHAAPRDALAVGWTGPRTRPRALVVDLGEGPALSAPLSPTVSRDLAAFTRTGEGAAGVLDDGTRYRSLDRPLPVEVRQGADRHALITVTRLRPA</sequence>
<comment type="similarity">
    <text evidence="1">Belongs to the ATP-dependent DNA ligase family.</text>
</comment>
<keyword evidence="5" id="KW-1185">Reference proteome</keyword>
<evidence type="ECO:0000313" key="4">
    <source>
        <dbReference type="EMBL" id="PHQ52285.1"/>
    </source>
</evidence>
<dbReference type="SUPFAM" id="SSF56091">
    <property type="entry name" value="DNA ligase/mRNA capping enzyme, catalytic domain"/>
    <property type="match status" value="1"/>
</dbReference>
<dbReference type="GO" id="GO:0005524">
    <property type="term" value="F:ATP binding"/>
    <property type="evidence" value="ECO:0007669"/>
    <property type="project" value="InterPro"/>
</dbReference>
<dbReference type="InterPro" id="IPR050191">
    <property type="entry name" value="ATP-dep_DNA_ligase"/>
</dbReference>
<evidence type="ECO:0000313" key="5">
    <source>
        <dbReference type="Proteomes" id="UP000222531"/>
    </source>
</evidence>
<dbReference type="PANTHER" id="PTHR45674:SF4">
    <property type="entry name" value="DNA LIGASE 1"/>
    <property type="match status" value="1"/>
</dbReference>
<name>A0A2G1XM05_STRCJ</name>
<proteinExistence type="inferred from homology"/>
<dbReference type="GO" id="GO:0006281">
    <property type="term" value="P:DNA repair"/>
    <property type="evidence" value="ECO:0007669"/>
    <property type="project" value="InterPro"/>
</dbReference>
<dbReference type="InterPro" id="IPR012310">
    <property type="entry name" value="DNA_ligase_ATP-dep_cent"/>
</dbReference>
<feature type="domain" description="ATP-dependent DNA ligase family profile" evidence="3">
    <location>
        <begin position="106"/>
        <end position="191"/>
    </location>
</feature>